<protein>
    <submittedName>
        <fullName evidence="2">Uncharacterized protein</fullName>
    </submittedName>
</protein>
<name>A0ABD2Q6J9_9PLAT</name>
<feature type="compositionally biased region" description="Polar residues" evidence="1">
    <location>
        <begin position="147"/>
        <end position="174"/>
    </location>
</feature>
<feature type="region of interest" description="Disordered" evidence="1">
    <location>
        <begin position="110"/>
        <end position="180"/>
    </location>
</feature>
<reference evidence="2 3" key="1">
    <citation type="submission" date="2024-11" db="EMBL/GenBank/DDBJ databases">
        <title>Adaptive evolution of stress response genes in parasites aligns with host niche diversity.</title>
        <authorList>
            <person name="Hahn C."/>
            <person name="Resl P."/>
        </authorList>
    </citation>
    <scope>NUCLEOTIDE SEQUENCE [LARGE SCALE GENOMIC DNA]</scope>
    <source>
        <strain evidence="2">EGGRZ-B1_66</strain>
        <tissue evidence="2">Body</tissue>
    </source>
</reference>
<feature type="compositionally biased region" description="Polar residues" evidence="1">
    <location>
        <begin position="110"/>
        <end position="124"/>
    </location>
</feature>
<dbReference type="AlphaFoldDB" id="A0ABD2Q6J9"/>
<dbReference type="Proteomes" id="UP001626550">
    <property type="component" value="Unassembled WGS sequence"/>
</dbReference>
<keyword evidence="3" id="KW-1185">Reference proteome</keyword>
<gene>
    <name evidence="2" type="ORF">Ciccas_006192</name>
</gene>
<evidence type="ECO:0000313" key="3">
    <source>
        <dbReference type="Proteomes" id="UP001626550"/>
    </source>
</evidence>
<proteinExistence type="predicted"/>
<accession>A0ABD2Q6J9</accession>
<comment type="caution">
    <text evidence="2">The sequence shown here is derived from an EMBL/GenBank/DDBJ whole genome shotgun (WGS) entry which is preliminary data.</text>
</comment>
<evidence type="ECO:0000313" key="2">
    <source>
        <dbReference type="EMBL" id="KAL3315175.1"/>
    </source>
</evidence>
<dbReference type="EMBL" id="JBJKFK010000808">
    <property type="protein sequence ID" value="KAL3315175.1"/>
    <property type="molecule type" value="Genomic_DNA"/>
</dbReference>
<organism evidence="2 3">
    <name type="scientific">Cichlidogyrus casuarinus</name>
    <dbReference type="NCBI Taxonomy" id="1844966"/>
    <lineage>
        <taxon>Eukaryota</taxon>
        <taxon>Metazoa</taxon>
        <taxon>Spiralia</taxon>
        <taxon>Lophotrochozoa</taxon>
        <taxon>Platyhelminthes</taxon>
        <taxon>Monogenea</taxon>
        <taxon>Monopisthocotylea</taxon>
        <taxon>Dactylogyridea</taxon>
        <taxon>Ancyrocephalidae</taxon>
        <taxon>Cichlidogyrus</taxon>
    </lineage>
</organism>
<evidence type="ECO:0000256" key="1">
    <source>
        <dbReference type="SAM" id="MobiDB-lite"/>
    </source>
</evidence>
<sequence>MGMEYSPLAAGLLSNAYSPSKHGANFALPPLELNTRNYGMTHGAGYTPLSSVTSTNPAAMLVISKGESQAKMNGCELLSHISSDDLQPMMNSTFSEGNQSYGLLSVNQRTMVDGPNQSGSSGRSLTERPESTTSSSANSGSSYSRRMFSTQHKNVLSGVRSQTDSGCGHTSPSSGSGGVSCKYPIIL</sequence>
<feature type="compositionally biased region" description="Low complexity" evidence="1">
    <location>
        <begin position="131"/>
        <end position="144"/>
    </location>
</feature>